<proteinExistence type="predicted"/>
<name>A0A2T4CF78_TRILO</name>
<evidence type="ECO:0000256" key="1">
    <source>
        <dbReference type="SAM" id="MobiDB-lite"/>
    </source>
</evidence>
<organism evidence="2 3">
    <name type="scientific">Trichoderma longibrachiatum ATCC 18648</name>
    <dbReference type="NCBI Taxonomy" id="983965"/>
    <lineage>
        <taxon>Eukaryota</taxon>
        <taxon>Fungi</taxon>
        <taxon>Dikarya</taxon>
        <taxon>Ascomycota</taxon>
        <taxon>Pezizomycotina</taxon>
        <taxon>Sordariomycetes</taxon>
        <taxon>Hypocreomycetidae</taxon>
        <taxon>Hypocreales</taxon>
        <taxon>Hypocreaceae</taxon>
        <taxon>Trichoderma</taxon>
    </lineage>
</organism>
<dbReference type="AlphaFoldDB" id="A0A2T4CF78"/>
<feature type="compositionally biased region" description="Pro residues" evidence="1">
    <location>
        <begin position="11"/>
        <end position="20"/>
    </location>
</feature>
<feature type="region of interest" description="Disordered" evidence="1">
    <location>
        <begin position="1"/>
        <end position="40"/>
    </location>
</feature>
<reference evidence="2 3" key="1">
    <citation type="submission" date="2016-07" db="EMBL/GenBank/DDBJ databases">
        <title>Multiple horizontal gene transfer events from other fungi enriched the ability of initially mycotrophic Trichoderma (Ascomycota) to feed on dead plant biomass.</title>
        <authorList>
            <consortium name="DOE Joint Genome Institute"/>
            <person name="Aerts A."/>
            <person name="Atanasova L."/>
            <person name="Chenthamara K."/>
            <person name="Zhang J."/>
            <person name="Grujic M."/>
            <person name="Henrissat B."/>
            <person name="Kuo A."/>
            <person name="Salamov A."/>
            <person name="Lipzen A."/>
            <person name="Labutti K."/>
            <person name="Barry K."/>
            <person name="Miao Y."/>
            <person name="Rahimi M.J."/>
            <person name="Shen Q."/>
            <person name="Grigoriev I.V."/>
            <person name="Kubicek C.P."/>
            <person name="Druzhinina I.S."/>
        </authorList>
    </citation>
    <scope>NUCLEOTIDE SEQUENCE [LARGE SCALE GENOMIC DNA]</scope>
    <source>
        <strain evidence="2 3">ATCC 18648</strain>
    </source>
</reference>
<accession>A0A2T4CF78</accession>
<feature type="compositionally biased region" description="Polar residues" evidence="1">
    <location>
        <begin position="26"/>
        <end position="37"/>
    </location>
</feature>
<sequence>MEQRHTVNGPPASPRVPPENPRVSWPSETMPMQTSRARQSRYDRFDVGSAICWHSRPLLRKPRLSAGQAKVKRAWHGIPCHYTPTNVRVAGAGEIMIKTGFQASNLTSGGLWTTEIQAAGQSTSRLGAVVRESTIQPHWTSPVTSILLLQAASWIPVCD</sequence>
<dbReference type="Proteomes" id="UP000240760">
    <property type="component" value="Unassembled WGS sequence"/>
</dbReference>
<gene>
    <name evidence="2" type="ORF">M440DRAFT_1118583</name>
</gene>
<keyword evidence="3" id="KW-1185">Reference proteome</keyword>
<evidence type="ECO:0000313" key="3">
    <source>
        <dbReference type="Proteomes" id="UP000240760"/>
    </source>
</evidence>
<evidence type="ECO:0000313" key="2">
    <source>
        <dbReference type="EMBL" id="PTB80204.1"/>
    </source>
</evidence>
<dbReference type="EMBL" id="KZ679127">
    <property type="protein sequence ID" value="PTB80204.1"/>
    <property type="molecule type" value="Genomic_DNA"/>
</dbReference>
<protein>
    <submittedName>
        <fullName evidence="2">Uncharacterized protein</fullName>
    </submittedName>
</protein>